<protein>
    <recommendedName>
        <fullName evidence="1">RNA helicase</fullName>
        <ecNumber evidence="1">3.6.4.13</ecNumber>
    </recommendedName>
</protein>
<keyword evidence="3" id="KW-0378">Hydrolase</keyword>
<keyword evidence="2" id="KW-0547">Nucleotide-binding</keyword>
<keyword evidence="7" id="KW-1133">Transmembrane helix</keyword>
<dbReference type="Gene3D" id="3.40.50.150">
    <property type="entry name" value="Vaccinia Virus protein VP39"/>
    <property type="match status" value="1"/>
</dbReference>
<dbReference type="InterPro" id="IPR027417">
    <property type="entry name" value="P-loop_NTPase"/>
</dbReference>
<keyword evidence="4 11" id="KW-0347">Helicase</keyword>
<dbReference type="InterPro" id="IPR001650">
    <property type="entry name" value="Helicase_C-like"/>
</dbReference>
<accession>A0A1Q9DJX1</accession>
<feature type="region of interest" description="Disordered" evidence="6">
    <location>
        <begin position="42"/>
        <end position="68"/>
    </location>
</feature>
<dbReference type="GO" id="GO:0003723">
    <property type="term" value="F:RNA binding"/>
    <property type="evidence" value="ECO:0007669"/>
    <property type="project" value="TreeGrafter"/>
</dbReference>
<evidence type="ECO:0000256" key="5">
    <source>
        <dbReference type="ARBA" id="ARBA00022840"/>
    </source>
</evidence>
<dbReference type="SMART" id="SM00490">
    <property type="entry name" value="HELICc"/>
    <property type="match status" value="1"/>
</dbReference>
<dbReference type="Proteomes" id="UP000186817">
    <property type="component" value="Unassembled WGS sequence"/>
</dbReference>
<dbReference type="SUPFAM" id="SSF53335">
    <property type="entry name" value="S-adenosyl-L-methionine-dependent methyltransferases"/>
    <property type="match status" value="1"/>
</dbReference>
<evidence type="ECO:0000259" key="10">
    <source>
        <dbReference type="PROSITE" id="PS51194"/>
    </source>
</evidence>
<dbReference type="Pfam" id="PF00271">
    <property type="entry name" value="Helicase_C"/>
    <property type="match status" value="1"/>
</dbReference>
<evidence type="ECO:0000256" key="3">
    <source>
        <dbReference type="ARBA" id="ARBA00022801"/>
    </source>
</evidence>
<dbReference type="SMART" id="SM00487">
    <property type="entry name" value="DEXDc"/>
    <property type="match status" value="1"/>
</dbReference>
<dbReference type="InterPro" id="IPR014013">
    <property type="entry name" value="Helic_SF1/SF2_ATP-bd_DinG/Rad3"/>
</dbReference>
<organism evidence="11 12">
    <name type="scientific">Symbiodinium microadriaticum</name>
    <name type="common">Dinoflagellate</name>
    <name type="synonym">Zooxanthella microadriatica</name>
    <dbReference type="NCBI Taxonomy" id="2951"/>
    <lineage>
        <taxon>Eukaryota</taxon>
        <taxon>Sar</taxon>
        <taxon>Alveolata</taxon>
        <taxon>Dinophyceae</taxon>
        <taxon>Suessiales</taxon>
        <taxon>Symbiodiniaceae</taxon>
        <taxon>Symbiodinium</taxon>
    </lineage>
</organism>
<feature type="domain" description="Helicase ATP-binding" evidence="8">
    <location>
        <begin position="311"/>
        <end position="482"/>
    </location>
</feature>
<evidence type="ECO:0000256" key="7">
    <source>
        <dbReference type="SAM" id="Phobius"/>
    </source>
</evidence>
<dbReference type="EC" id="3.6.4.13" evidence="1"/>
<evidence type="ECO:0000259" key="9">
    <source>
        <dbReference type="PROSITE" id="PS51193"/>
    </source>
</evidence>
<sequence length="1231" mass="134050">MALLRELGPATDLLPGLPTRAVRPRALSFQAISEIMAQLEKDPVEPPEGPPEEPALPPPNEIEIPTDGPIGDGYEVILDVPPSRRDDFDGPAMQPYRVGMHSGAPVLMNGFDQPLLVLTLHEDFRPWAASQILSAAEDRRFPLKSRAALHVVCCPGKSELWVPVAIGVHLALVLMLVFIAVFTIQAVKSSREPEKFDRLVLFMIMGVGSAVALAKAISMKPKKEKKYHFGASLITRESLDGAARHSSMAARLWYPRGLFFRHFAAEAAARSSPQSAAAARKVDKLPIPEILKQNLRGLGVTKLFEIQSRAFDPILRGRSFVGRSKTGTGKTVAYLLPLLERMRHEKMTLPHSLLILVPTRELCKQVGSALLSLSVQVDVALVYGGETLHSQEQLVRLGAVAVVATPGRCARLVERGALQTENVRALVIDEADAMFGPEFVGRVERVLNAVAKPGLQHVLFSASLPDDISTLIRQHFPDHELVDLVDRRGPKGEAVVTAVDHRLCKVPDKRPTARARVLMHLLNEKLDMLGGCCIVFVDTASQATALLAHPAMERRARSLHGNSAAEERDTVLTSFANKEFDVLVATDVIARGVDFADVNLVMQLHPPKDAAQYVHRSGRTGRAGRGGTCITLYDSGERRYVQRVRQVTQHEFSMIAAPGPLDVHHAAVSRLLEQLFGVQPEEYEPLLEDAETLLDENGPAILASAMAVLDSRHADLQQALRDRPSIFSGRRGFVCLLANDPEHLVATTEGEVQRIVGSMMPKLAKVGRVARVEGGWAVDVEHRHASGLIEALRSGSVQAPFEVSVARRMPRVLRGRAGRLTKAPWAAQRRWAIKSGVRRREKLAKMTKAHATADNTSLPHYSRQEYWEQRYRNQLGAPEWYLGWPELKRHLCDPDGILGPLALAPPALVLELGCGNFSLVPGLASSGFAALGTDFSPAATAEAAAAARSGAPDFATLDARVLPLRSGIFDAVLDKGCFDALKAHDSHEMLLEACRVLAAGGRFLCVSNNGTLLRSHARKVPGWRCALGSPFCIPDLDDELYLHCYVRDAESRLHSTLTSNLGYPVLPAPDSGPRGCAGPSQHKPTLHKLVVSVPWACRASDIALHVADGEELQVVVAPNGEDVSRRGLRTVGPNAMAAWARADSGTSSRAEAVSAKIPADREDSQRDRWKLAAGTGTKGQFLCKVEDLDLPAASSGHRVKGWLRHCDIWRTPESTPCPRCSTASKMTTQLS</sequence>
<feature type="domain" description="Helicase ATP-binding" evidence="9">
    <location>
        <begin position="279"/>
        <end position="558"/>
    </location>
</feature>
<evidence type="ECO:0000313" key="12">
    <source>
        <dbReference type="Proteomes" id="UP000186817"/>
    </source>
</evidence>
<dbReference type="CDD" id="cd00268">
    <property type="entry name" value="DEADc"/>
    <property type="match status" value="1"/>
</dbReference>
<dbReference type="GO" id="GO:0016787">
    <property type="term" value="F:hydrolase activity"/>
    <property type="evidence" value="ECO:0007669"/>
    <property type="project" value="UniProtKB-KW"/>
</dbReference>
<dbReference type="Pfam" id="PF00270">
    <property type="entry name" value="DEAD"/>
    <property type="match status" value="1"/>
</dbReference>
<dbReference type="OrthoDB" id="10256233at2759"/>
<reference evidence="11 12" key="1">
    <citation type="submission" date="2016-02" db="EMBL/GenBank/DDBJ databases">
        <title>Genome analysis of coral dinoflagellate symbionts highlights evolutionary adaptations to a symbiotic lifestyle.</title>
        <authorList>
            <person name="Aranda M."/>
            <person name="Li Y."/>
            <person name="Liew Y.J."/>
            <person name="Baumgarten S."/>
            <person name="Simakov O."/>
            <person name="Wilson M."/>
            <person name="Piel J."/>
            <person name="Ashoor H."/>
            <person name="Bougouffa S."/>
            <person name="Bajic V.B."/>
            <person name="Ryu T."/>
            <person name="Ravasi T."/>
            <person name="Bayer T."/>
            <person name="Micklem G."/>
            <person name="Kim H."/>
            <person name="Bhak J."/>
            <person name="Lajeunesse T.C."/>
            <person name="Voolstra C.R."/>
        </authorList>
    </citation>
    <scope>NUCLEOTIDE SEQUENCE [LARGE SCALE GENOMIC DNA]</scope>
    <source>
        <strain evidence="11 12">CCMP2467</strain>
    </source>
</reference>
<dbReference type="SUPFAM" id="SSF52540">
    <property type="entry name" value="P-loop containing nucleoside triphosphate hydrolases"/>
    <property type="match status" value="1"/>
</dbReference>
<dbReference type="Pfam" id="PF08241">
    <property type="entry name" value="Methyltransf_11"/>
    <property type="match status" value="1"/>
</dbReference>
<dbReference type="PROSITE" id="PS51193">
    <property type="entry name" value="HELICASE_ATP_BIND_2"/>
    <property type="match status" value="1"/>
</dbReference>
<proteinExistence type="predicted"/>
<dbReference type="InterPro" id="IPR029063">
    <property type="entry name" value="SAM-dependent_MTases_sf"/>
</dbReference>
<dbReference type="CDD" id="cd02440">
    <property type="entry name" value="AdoMet_MTases"/>
    <property type="match status" value="1"/>
</dbReference>
<dbReference type="GO" id="GO:0003724">
    <property type="term" value="F:RNA helicase activity"/>
    <property type="evidence" value="ECO:0007669"/>
    <property type="project" value="UniProtKB-EC"/>
</dbReference>
<dbReference type="PROSITE" id="PS51192">
    <property type="entry name" value="HELICASE_ATP_BIND_1"/>
    <property type="match status" value="1"/>
</dbReference>
<comment type="caution">
    <text evidence="11">The sequence shown here is derived from an EMBL/GenBank/DDBJ whole genome shotgun (WGS) entry which is preliminary data.</text>
</comment>
<evidence type="ECO:0000256" key="2">
    <source>
        <dbReference type="ARBA" id="ARBA00022741"/>
    </source>
</evidence>
<dbReference type="AlphaFoldDB" id="A0A1Q9DJX1"/>
<dbReference type="InterPro" id="IPR044742">
    <property type="entry name" value="DEAD/DEAH_RhlB"/>
</dbReference>
<evidence type="ECO:0000259" key="8">
    <source>
        <dbReference type="PROSITE" id="PS51192"/>
    </source>
</evidence>
<evidence type="ECO:0000256" key="1">
    <source>
        <dbReference type="ARBA" id="ARBA00012552"/>
    </source>
</evidence>
<dbReference type="GO" id="GO:0008757">
    <property type="term" value="F:S-adenosylmethionine-dependent methyltransferase activity"/>
    <property type="evidence" value="ECO:0007669"/>
    <property type="project" value="InterPro"/>
</dbReference>
<dbReference type="InterPro" id="IPR050547">
    <property type="entry name" value="DEAD_box_RNA_helicases"/>
</dbReference>
<name>A0A1Q9DJX1_SYMMI</name>
<dbReference type="InterPro" id="IPR013216">
    <property type="entry name" value="Methyltransf_11"/>
</dbReference>
<keyword evidence="7" id="KW-0472">Membrane</keyword>
<feature type="transmembrane region" description="Helical" evidence="7">
    <location>
        <begin position="160"/>
        <end position="187"/>
    </location>
</feature>
<evidence type="ECO:0000256" key="4">
    <source>
        <dbReference type="ARBA" id="ARBA00022806"/>
    </source>
</evidence>
<dbReference type="InterPro" id="IPR011545">
    <property type="entry name" value="DEAD/DEAH_box_helicase_dom"/>
</dbReference>
<keyword evidence="12" id="KW-1185">Reference proteome</keyword>
<dbReference type="InterPro" id="IPR014001">
    <property type="entry name" value="Helicase_ATP-bd"/>
</dbReference>
<dbReference type="EMBL" id="LSRX01000501">
    <property type="protein sequence ID" value="OLP95466.1"/>
    <property type="molecule type" value="Genomic_DNA"/>
</dbReference>
<evidence type="ECO:0000313" key="11">
    <source>
        <dbReference type="EMBL" id="OLP95466.1"/>
    </source>
</evidence>
<dbReference type="GO" id="GO:0005524">
    <property type="term" value="F:ATP binding"/>
    <property type="evidence" value="ECO:0007669"/>
    <property type="project" value="UniProtKB-KW"/>
</dbReference>
<dbReference type="Gene3D" id="3.40.50.300">
    <property type="entry name" value="P-loop containing nucleotide triphosphate hydrolases"/>
    <property type="match status" value="2"/>
</dbReference>
<keyword evidence="7" id="KW-0812">Transmembrane</keyword>
<feature type="compositionally biased region" description="Pro residues" evidence="6">
    <location>
        <begin position="46"/>
        <end position="60"/>
    </location>
</feature>
<dbReference type="PROSITE" id="PS51194">
    <property type="entry name" value="HELICASE_CTER"/>
    <property type="match status" value="1"/>
</dbReference>
<feature type="domain" description="Helicase C-terminal" evidence="10">
    <location>
        <begin position="521"/>
        <end position="669"/>
    </location>
</feature>
<gene>
    <name evidence="11" type="ORF">AK812_SmicGene22384</name>
</gene>
<dbReference type="PANTHER" id="PTHR47963:SF8">
    <property type="entry name" value="ATP-DEPENDENT RNA HELICASE DEAD"/>
    <property type="match status" value="1"/>
</dbReference>
<evidence type="ECO:0000256" key="6">
    <source>
        <dbReference type="SAM" id="MobiDB-lite"/>
    </source>
</evidence>
<dbReference type="PANTHER" id="PTHR47963">
    <property type="entry name" value="DEAD-BOX ATP-DEPENDENT RNA HELICASE 47, MITOCHONDRIAL"/>
    <property type="match status" value="1"/>
</dbReference>
<feature type="transmembrane region" description="Helical" evidence="7">
    <location>
        <begin position="199"/>
        <end position="217"/>
    </location>
</feature>
<keyword evidence="5" id="KW-0067">ATP-binding</keyword>